<dbReference type="Gene3D" id="3.40.30.10">
    <property type="entry name" value="Glutaredoxin"/>
    <property type="match status" value="1"/>
</dbReference>
<reference evidence="2 3" key="2">
    <citation type="submission" date="2023-12" db="EMBL/GenBank/DDBJ databases">
        <title>Description of an unclassified Opitutus bacterium of Verrucomicrobiota.</title>
        <authorList>
            <person name="Zhang D.-F."/>
        </authorList>
    </citation>
    <scope>NUCLEOTIDE SEQUENCE [LARGE SCALE GENOMIC DNA]</scope>
    <source>
        <strain evidence="2 3">WL0086</strain>
    </source>
</reference>
<dbReference type="RefSeq" id="WP_221030478.1">
    <property type="nucleotide sequence ID" value="NZ_CP139781.1"/>
</dbReference>
<dbReference type="Pfam" id="PF01323">
    <property type="entry name" value="DSBA"/>
    <property type="match status" value="1"/>
</dbReference>
<evidence type="ECO:0000259" key="1">
    <source>
        <dbReference type="Pfam" id="PF01323"/>
    </source>
</evidence>
<sequence>MPAASTAPITVTYYLEILSSWCLWAQPAWEEVQERFAGRVQFEWRIALMSPEAFPTSRAQCDWFYQRSGLLVASPFKLHSGWWEAERAGHYEAPNWVAEAGRDLLPPGDERIRLALARAAMLEGQKIGDLTTAAHIAAGATGLDADTLATAARSPAVQQRVAQSTATFRAHQIDQRPTFIVESSIGDKAVFAGLWQAAPLIAVLEQQLSDAARYASHAAHFGAPPVS</sequence>
<evidence type="ECO:0000313" key="2">
    <source>
        <dbReference type="EMBL" id="WRQ86640.1"/>
    </source>
</evidence>
<dbReference type="InterPro" id="IPR001853">
    <property type="entry name" value="DSBA-like_thioredoxin_dom"/>
</dbReference>
<accession>A0ABZ1C8J3</accession>
<reference evidence="2 3" key="1">
    <citation type="submission" date="2021-08" db="EMBL/GenBank/DDBJ databases">
        <authorList>
            <person name="Zhang D."/>
            <person name="Zhang A."/>
            <person name="Wang L."/>
        </authorList>
    </citation>
    <scope>NUCLEOTIDE SEQUENCE [LARGE SCALE GENOMIC DNA]</scope>
    <source>
        <strain evidence="2 3">WL0086</strain>
    </source>
</reference>
<dbReference type="SUPFAM" id="SSF52833">
    <property type="entry name" value="Thioredoxin-like"/>
    <property type="match status" value="1"/>
</dbReference>
<dbReference type="InterPro" id="IPR036249">
    <property type="entry name" value="Thioredoxin-like_sf"/>
</dbReference>
<name>A0ABZ1C8J3_9BACT</name>
<gene>
    <name evidence="2" type="ORF">K1X11_017650</name>
</gene>
<feature type="domain" description="DSBA-like thioredoxin" evidence="1">
    <location>
        <begin position="113"/>
        <end position="190"/>
    </location>
</feature>
<evidence type="ECO:0000313" key="3">
    <source>
        <dbReference type="Proteomes" id="UP000738431"/>
    </source>
</evidence>
<dbReference type="EMBL" id="CP139781">
    <property type="protein sequence ID" value="WRQ86640.1"/>
    <property type="molecule type" value="Genomic_DNA"/>
</dbReference>
<organism evidence="2 3">
    <name type="scientific">Actomonas aquatica</name>
    <dbReference type="NCBI Taxonomy" id="2866162"/>
    <lineage>
        <taxon>Bacteria</taxon>
        <taxon>Pseudomonadati</taxon>
        <taxon>Verrucomicrobiota</taxon>
        <taxon>Opitutia</taxon>
        <taxon>Opitutales</taxon>
        <taxon>Opitutaceae</taxon>
        <taxon>Actomonas</taxon>
    </lineage>
</organism>
<dbReference type="Proteomes" id="UP000738431">
    <property type="component" value="Chromosome"/>
</dbReference>
<proteinExistence type="predicted"/>
<keyword evidence="3" id="KW-1185">Reference proteome</keyword>
<protein>
    <submittedName>
        <fullName evidence="2">DsbA family protein</fullName>
    </submittedName>
</protein>